<dbReference type="InterPro" id="IPR000980">
    <property type="entry name" value="SH2"/>
</dbReference>
<evidence type="ECO:0000313" key="6">
    <source>
        <dbReference type="WBParaSite" id="MCU_011990-RA"/>
    </source>
</evidence>
<dbReference type="GO" id="GO:0005524">
    <property type="term" value="F:ATP binding"/>
    <property type="evidence" value="ECO:0007669"/>
    <property type="project" value="UniProtKB-KW"/>
</dbReference>
<dbReference type="PRINTS" id="PR00401">
    <property type="entry name" value="SH2DOMAIN"/>
</dbReference>
<keyword evidence="3" id="KW-0727">SH2 domain</keyword>
<evidence type="ECO:0000256" key="4">
    <source>
        <dbReference type="SAM" id="Phobius"/>
    </source>
</evidence>
<dbReference type="InterPro" id="IPR036860">
    <property type="entry name" value="SH2_dom_sf"/>
</dbReference>
<dbReference type="Gene3D" id="3.30.200.20">
    <property type="entry name" value="Phosphorylase Kinase, domain 1"/>
    <property type="match status" value="1"/>
</dbReference>
<evidence type="ECO:0000259" key="5">
    <source>
        <dbReference type="PROSITE" id="PS50001"/>
    </source>
</evidence>
<keyword evidence="4" id="KW-1133">Transmembrane helix</keyword>
<dbReference type="WBParaSite" id="MCU_011990-RA">
    <property type="protein sequence ID" value="MCU_011990-RA"/>
    <property type="gene ID" value="MCU_011990"/>
</dbReference>
<dbReference type="SUPFAM" id="SSF55550">
    <property type="entry name" value="SH2 domain"/>
    <property type="match status" value="1"/>
</dbReference>
<accession>A0A5K3FW95</accession>
<dbReference type="Gene3D" id="3.30.505.10">
    <property type="entry name" value="SH2 domain"/>
    <property type="match status" value="1"/>
</dbReference>
<protein>
    <submittedName>
        <fullName evidence="6">SH2 domain-containing protein</fullName>
    </submittedName>
</protein>
<keyword evidence="4" id="KW-0812">Transmembrane</keyword>
<feature type="transmembrane region" description="Helical" evidence="4">
    <location>
        <begin position="159"/>
        <end position="178"/>
    </location>
</feature>
<dbReference type="InterPro" id="IPR050198">
    <property type="entry name" value="Non-receptor_tyrosine_kinases"/>
</dbReference>
<keyword evidence="1" id="KW-0547">Nucleotide-binding</keyword>
<keyword evidence="4" id="KW-0472">Membrane</keyword>
<sequence length="204" mass="22959">MRASLRNSSFDMAPGLSIFTATSVVPFHVAEGTLTLSVRDQEVDPVTSHTTDTVKHYRVKQFDGGGFYITTKRGFPSLRDLVDHYSAEADGLCQRLTRACPRPPPLTSDLSVQTKDHWEIPRSSITLIERLGAGQFGEVWKACLVRTARKPRRFIHCRHIALFLFIVACVCLFFYVAASPLCNHMNSSSFQTNDRKGAKFFIFL</sequence>
<evidence type="ECO:0000256" key="1">
    <source>
        <dbReference type="ARBA" id="ARBA00022741"/>
    </source>
</evidence>
<dbReference type="PANTHER" id="PTHR24418">
    <property type="entry name" value="TYROSINE-PROTEIN KINASE"/>
    <property type="match status" value="1"/>
</dbReference>
<reference evidence="6" key="1">
    <citation type="submission" date="2019-11" db="UniProtKB">
        <authorList>
            <consortium name="WormBaseParasite"/>
        </authorList>
    </citation>
    <scope>IDENTIFICATION</scope>
</reference>
<name>A0A5K3FW95_MESCO</name>
<keyword evidence="2" id="KW-0067">ATP-binding</keyword>
<dbReference type="AlphaFoldDB" id="A0A5K3FW95"/>
<proteinExistence type="predicted"/>
<dbReference type="SMART" id="SM00252">
    <property type="entry name" value="SH2"/>
    <property type="match status" value="1"/>
</dbReference>
<feature type="domain" description="SH2" evidence="5">
    <location>
        <begin position="1"/>
        <end position="100"/>
    </location>
</feature>
<evidence type="ECO:0000256" key="2">
    <source>
        <dbReference type="ARBA" id="ARBA00022840"/>
    </source>
</evidence>
<dbReference type="PROSITE" id="PS50001">
    <property type="entry name" value="SH2"/>
    <property type="match status" value="1"/>
</dbReference>
<organism evidence="6">
    <name type="scientific">Mesocestoides corti</name>
    <name type="common">Flatworm</name>
    <dbReference type="NCBI Taxonomy" id="53468"/>
    <lineage>
        <taxon>Eukaryota</taxon>
        <taxon>Metazoa</taxon>
        <taxon>Spiralia</taxon>
        <taxon>Lophotrochozoa</taxon>
        <taxon>Platyhelminthes</taxon>
        <taxon>Cestoda</taxon>
        <taxon>Eucestoda</taxon>
        <taxon>Cyclophyllidea</taxon>
        <taxon>Mesocestoididae</taxon>
        <taxon>Mesocestoides</taxon>
    </lineage>
</organism>
<dbReference type="Pfam" id="PF00017">
    <property type="entry name" value="SH2"/>
    <property type="match status" value="1"/>
</dbReference>
<evidence type="ECO:0000256" key="3">
    <source>
        <dbReference type="PROSITE-ProRule" id="PRU00191"/>
    </source>
</evidence>